<dbReference type="InterPro" id="IPR011032">
    <property type="entry name" value="GroES-like_sf"/>
</dbReference>
<evidence type="ECO:0000313" key="2">
    <source>
        <dbReference type="EMBL" id="KIK06560.1"/>
    </source>
</evidence>
<evidence type="ECO:0000313" key="3">
    <source>
        <dbReference type="Proteomes" id="UP000054477"/>
    </source>
</evidence>
<protein>
    <recommendedName>
        <fullName evidence="1">Enoyl reductase (ER) domain-containing protein</fullName>
    </recommendedName>
</protein>
<dbReference type="InterPro" id="IPR020843">
    <property type="entry name" value="ER"/>
</dbReference>
<sequence>MSHIPDIQRAWTVITRGVPAKALALKSDWPVPKKLEAGEVLIKVQAAALNPVGWKLMSFLPNLLANRPHVAEHDFSGVIVDANGTGFADGDQVFGWIPATLQRKTKQGTLTQYLKVPVEYILRRPSTVTPIEASGITLAAMTSYQALHTIAQLEPEQTILINGGSTAVGAFAIQIAKARGAKVVATASGKNEDFVRRMGADEFIDYTQISLHRYLKENAPNPKYQVIYDAVALLDPSLYTFSKAYIAPNGVFITTGPMPHGFTISEVWNLLRTLGAICTPWWLGGVKAKYSLILVKNNVDDMKALQSLVTNGQLRPIVDSVHEFEGALEAYDRIMTSRATGKVVVKVDPSVN</sequence>
<reference evidence="2 3" key="1">
    <citation type="submission" date="2014-04" db="EMBL/GenBank/DDBJ databases">
        <authorList>
            <consortium name="DOE Joint Genome Institute"/>
            <person name="Kuo A."/>
            <person name="Kohler A."/>
            <person name="Nagy L.G."/>
            <person name="Floudas D."/>
            <person name="Copeland A."/>
            <person name="Barry K.W."/>
            <person name="Cichocki N."/>
            <person name="Veneault-Fourrey C."/>
            <person name="LaButti K."/>
            <person name="Lindquist E.A."/>
            <person name="Lipzen A."/>
            <person name="Lundell T."/>
            <person name="Morin E."/>
            <person name="Murat C."/>
            <person name="Sun H."/>
            <person name="Tunlid A."/>
            <person name="Henrissat B."/>
            <person name="Grigoriev I.V."/>
            <person name="Hibbett D.S."/>
            <person name="Martin F."/>
            <person name="Nordberg H.P."/>
            <person name="Cantor M.N."/>
            <person name="Hua S.X."/>
        </authorList>
    </citation>
    <scope>NUCLEOTIDE SEQUENCE [LARGE SCALE GENOMIC DNA]</scope>
    <source>
        <strain evidence="2 3">LaAM-08-1</strain>
    </source>
</reference>
<dbReference type="AlphaFoldDB" id="A0A0C9X361"/>
<dbReference type="Pfam" id="PF13602">
    <property type="entry name" value="ADH_zinc_N_2"/>
    <property type="match status" value="1"/>
</dbReference>
<dbReference type="SUPFAM" id="SSF51735">
    <property type="entry name" value="NAD(P)-binding Rossmann-fold domains"/>
    <property type="match status" value="1"/>
</dbReference>
<dbReference type="CDD" id="cd08267">
    <property type="entry name" value="MDR1"/>
    <property type="match status" value="1"/>
</dbReference>
<dbReference type="PANTHER" id="PTHR11695:SF294">
    <property type="entry name" value="RETICULON-4-INTERACTING PROTEIN 1, MITOCHONDRIAL"/>
    <property type="match status" value="1"/>
</dbReference>
<dbReference type="InterPro" id="IPR050700">
    <property type="entry name" value="YIM1/Zinc_Alcohol_DH_Fams"/>
</dbReference>
<dbReference type="SUPFAM" id="SSF50129">
    <property type="entry name" value="GroES-like"/>
    <property type="match status" value="1"/>
</dbReference>
<dbReference type="EMBL" id="KN838552">
    <property type="protein sequence ID" value="KIK06560.1"/>
    <property type="molecule type" value="Genomic_DNA"/>
</dbReference>
<dbReference type="GO" id="GO:0005739">
    <property type="term" value="C:mitochondrion"/>
    <property type="evidence" value="ECO:0007669"/>
    <property type="project" value="TreeGrafter"/>
</dbReference>
<keyword evidence="3" id="KW-1185">Reference proteome</keyword>
<dbReference type="OrthoDB" id="3509362at2759"/>
<evidence type="ECO:0000259" key="1">
    <source>
        <dbReference type="SMART" id="SM00829"/>
    </source>
</evidence>
<name>A0A0C9X361_9AGAR</name>
<dbReference type="Pfam" id="PF08240">
    <property type="entry name" value="ADH_N"/>
    <property type="match status" value="1"/>
</dbReference>
<gene>
    <name evidence="2" type="ORF">K443DRAFT_89323</name>
</gene>
<dbReference type="Gene3D" id="3.40.50.720">
    <property type="entry name" value="NAD(P)-binding Rossmann-like Domain"/>
    <property type="match status" value="1"/>
</dbReference>
<dbReference type="STRING" id="1095629.A0A0C9X361"/>
<dbReference type="Proteomes" id="UP000054477">
    <property type="component" value="Unassembled WGS sequence"/>
</dbReference>
<organism evidence="2 3">
    <name type="scientific">Laccaria amethystina LaAM-08-1</name>
    <dbReference type="NCBI Taxonomy" id="1095629"/>
    <lineage>
        <taxon>Eukaryota</taxon>
        <taxon>Fungi</taxon>
        <taxon>Dikarya</taxon>
        <taxon>Basidiomycota</taxon>
        <taxon>Agaricomycotina</taxon>
        <taxon>Agaricomycetes</taxon>
        <taxon>Agaricomycetidae</taxon>
        <taxon>Agaricales</taxon>
        <taxon>Agaricineae</taxon>
        <taxon>Hydnangiaceae</taxon>
        <taxon>Laccaria</taxon>
    </lineage>
</organism>
<dbReference type="PANTHER" id="PTHR11695">
    <property type="entry name" value="ALCOHOL DEHYDROGENASE RELATED"/>
    <property type="match status" value="1"/>
</dbReference>
<dbReference type="Gene3D" id="3.90.180.10">
    <property type="entry name" value="Medium-chain alcohol dehydrogenases, catalytic domain"/>
    <property type="match status" value="1"/>
</dbReference>
<dbReference type="SMART" id="SM00829">
    <property type="entry name" value="PKS_ER"/>
    <property type="match status" value="1"/>
</dbReference>
<dbReference type="InterPro" id="IPR013154">
    <property type="entry name" value="ADH-like_N"/>
</dbReference>
<dbReference type="InterPro" id="IPR036291">
    <property type="entry name" value="NAD(P)-bd_dom_sf"/>
</dbReference>
<reference evidence="3" key="2">
    <citation type="submission" date="2015-01" db="EMBL/GenBank/DDBJ databases">
        <title>Evolutionary Origins and Diversification of the Mycorrhizal Mutualists.</title>
        <authorList>
            <consortium name="DOE Joint Genome Institute"/>
            <consortium name="Mycorrhizal Genomics Consortium"/>
            <person name="Kohler A."/>
            <person name="Kuo A."/>
            <person name="Nagy L.G."/>
            <person name="Floudas D."/>
            <person name="Copeland A."/>
            <person name="Barry K.W."/>
            <person name="Cichocki N."/>
            <person name="Veneault-Fourrey C."/>
            <person name="LaButti K."/>
            <person name="Lindquist E.A."/>
            <person name="Lipzen A."/>
            <person name="Lundell T."/>
            <person name="Morin E."/>
            <person name="Murat C."/>
            <person name="Riley R."/>
            <person name="Ohm R."/>
            <person name="Sun H."/>
            <person name="Tunlid A."/>
            <person name="Henrissat B."/>
            <person name="Grigoriev I.V."/>
            <person name="Hibbett D.S."/>
            <person name="Martin F."/>
        </authorList>
    </citation>
    <scope>NUCLEOTIDE SEQUENCE [LARGE SCALE GENOMIC DNA]</scope>
    <source>
        <strain evidence="3">LaAM-08-1</strain>
    </source>
</reference>
<proteinExistence type="predicted"/>
<feature type="domain" description="Enoyl reductase (ER)" evidence="1">
    <location>
        <begin position="17"/>
        <end position="345"/>
    </location>
</feature>
<dbReference type="GO" id="GO:0016491">
    <property type="term" value="F:oxidoreductase activity"/>
    <property type="evidence" value="ECO:0007669"/>
    <property type="project" value="InterPro"/>
</dbReference>
<dbReference type="HOGENOM" id="CLU_026673_3_3_1"/>
<accession>A0A0C9X361</accession>